<keyword evidence="1" id="KW-0732">Signal</keyword>
<comment type="caution">
    <text evidence="5">The sequence shown here is derived from an EMBL/GenBank/DDBJ whole genome shotgun (WGS) entry which is preliminary data.</text>
</comment>
<dbReference type="PROSITE" id="PS51841">
    <property type="entry name" value="LTD"/>
    <property type="match status" value="1"/>
</dbReference>
<keyword evidence="2" id="KW-0677">Repeat</keyword>
<dbReference type="NCBIfam" id="TIGR04183">
    <property type="entry name" value="Por_Secre_tail"/>
    <property type="match status" value="1"/>
</dbReference>
<reference evidence="5 6" key="1">
    <citation type="journal article" date="2023" name="Int. J. Syst. Evol. Microbiol.">
        <title>Winogradskyella bathintestinalis sp. nov., isolated from the intestine of the deep-sea loosejaw dragonfish, Malacosteus niger.</title>
        <authorList>
            <person name="Uniacke-Lowe S."/>
            <person name="Johnson C.N."/>
            <person name="Stanton C."/>
            <person name="Hill C."/>
            <person name="Ross P."/>
        </authorList>
    </citation>
    <scope>NUCLEOTIDE SEQUENCE [LARGE SCALE GENOMIC DNA]</scope>
    <source>
        <strain evidence="5 6">APC 3343</strain>
    </source>
</reference>
<accession>A0ABT7ZST5</accession>
<dbReference type="Gene3D" id="2.60.40.10">
    <property type="entry name" value="Immunoglobulins"/>
    <property type="match status" value="1"/>
</dbReference>
<proteinExistence type="predicted"/>
<dbReference type="Pfam" id="PF00932">
    <property type="entry name" value="LTD"/>
    <property type="match status" value="1"/>
</dbReference>
<dbReference type="Proteomes" id="UP001231197">
    <property type="component" value="Unassembled WGS sequence"/>
</dbReference>
<dbReference type="InterPro" id="IPR038081">
    <property type="entry name" value="CalX-like_sf"/>
</dbReference>
<dbReference type="RefSeq" id="WP_290205721.1">
    <property type="nucleotide sequence ID" value="NZ_JASDDK010000001.1"/>
</dbReference>
<dbReference type="EMBL" id="JASDDK010000001">
    <property type="protein sequence ID" value="MDN3492037.1"/>
    <property type="molecule type" value="Genomic_DNA"/>
</dbReference>
<keyword evidence="6" id="KW-1185">Reference proteome</keyword>
<organism evidence="5 6">
    <name type="scientific">Winogradskyella bathintestinalis</name>
    <dbReference type="NCBI Taxonomy" id="3035208"/>
    <lineage>
        <taxon>Bacteria</taxon>
        <taxon>Pseudomonadati</taxon>
        <taxon>Bacteroidota</taxon>
        <taxon>Flavobacteriia</taxon>
        <taxon>Flavobacteriales</taxon>
        <taxon>Flavobacteriaceae</taxon>
        <taxon>Winogradskyella</taxon>
    </lineage>
</organism>
<sequence>MKHFYTLLLLLLIGNFGFGQTIIAYQGFEQNTSDTWATTFSTPACTSGSDRWDYSAVLNDINPSAGSQFWGIADLNGNCGSSSGESITFSDISVSDYTSISIKFDYEIIAFDNGDDLYYTVILDGLYQSEIKLVDGSSNYSTNGYLTQTLSIPDGTNSVGLEIRVTQNGGDYAGLDNFMLEGIAAPTCTAPTTAATTFSASSVTTNSSTLSWTRGNGDNVIVIMKAGATVDFTPISGTDYTDEAAFASGTELGTGNYVVYNGSGTSVDVTGLTQNETYHVAVYEYNDTDTCYMSTALIGDFDTLASTKVQFSSTSASVPESAGTYDLVIEIANEDIAATTFDVVLTSGDAVDIDSYTTQSETFPGSSTTDVTVTITVTDDAIIEPDEVFTFEIQNVAGGNSAAVGTNNAFDLTITNNDFPTTVEFVSSFASVSEDVGTYGLEFTIINEVATATSFDVVLIGGDGDAADINGYTTQTVTFLSGSAINQIVTLTVTDDALLEANETLTFEIQSIIGGSSAVSGSNSTFTLTITNNDVAPPITLPYNEDFSNCGTAEWTPFDEAGNDEWICSGGEYAINGFPGSDDTDWLISNFSIDFDTYESVNIDVTTRERYGNATNTPGEFELLYSTDYTGGDPTTATWTALSFDPNNTSSSGSLSTASVTSVDASSITGTAYLAFKYDMNFGGGAEDWRLQNIDIYNALDIDTEVFAPSTQIELLTPIIAADVTTSGTAEDAFGFVIQDQGTADNAPTNVTTMRFVPGPNNTADWTDHIQGITLYDDNLIDYTPTTTITDSEIILEFDIPISITDGASLEFVLGIYLNTTDIVDGSIIQLQIEESASGFETDLTGSGLADPFLLGDVVGNNITIDVDATALVFSEQASDTELNAIMSPAVTVSGVDANGNLDIDYNLDVDITSTGTLTGSPVTETAIDGIATFSSLAHTVVGSGLVLTAADDVYPNITSTSFNITAPSFGATDLFFSEYVEGSNIGNNKYLEIYNGTGTIITLSDYSVELYSDGSSSPTQTENFTDNVFPASLANGDVIVLQAQNTSQFNGTAYNSNVCFFNGNDTVVLKKNGVVIDIIGNIGCDPGDAFTATGGYSTENQTIVRNTAVCEGVSIDPSGCGSTSFTTLATEWTTLGTDDFSNLGSHTSNCVTTPLNYVYNTLGGWTPADPSGIARVIDNITIETGTTSITSPTSTNNLIIEFGAILDIANANSIITSGGLVNNGLLRLESTSEEYPSLITNAVSGVGLTTYSRHVNTNASSGGNDLISAPLTGQLFTTFAATNLNIVDNGLLSLTELKYLFGPFEKPANTYVTYGVDPLLQFATLDPAVGYRAASTDDGNFTFTGTINTGEVPITITSEGLTFPEWNLIGNPYPSYINLAEFLAENNTLFTDDKGGVYGYNGNATDGWEIWNQAYSDNNPNALITPGQGFLVASKFASREVTFTPAMRTIGSTDDFIAGRQNIETSISYLRLQATNSTKTYNTDFYFNDTATLGLNPGYDSGIFGSAGDFSLYSHLVEDNTGVAMGIQTINNASLNTEVSIPLGVHALQGQQVTFNIAESTLPNTVLVYLEDTVTNTFTLLNSEDYTLTPNTDLSGTGRFYLRFSETTLSTASRTLNSLHIYNNLSDKTVVVAGKLEDSTTAKIYDLQGRIVSSTVLDSATNVHTISVSHLNAGVYIVQLANTTQNKSQKIILD</sequence>
<feature type="domain" description="LTD" evidence="4">
    <location>
        <begin position="961"/>
        <end position="1185"/>
    </location>
</feature>
<dbReference type="InterPro" id="IPR026444">
    <property type="entry name" value="Secre_tail"/>
</dbReference>
<evidence type="ECO:0000256" key="2">
    <source>
        <dbReference type="ARBA" id="ARBA00022737"/>
    </source>
</evidence>
<name>A0ABT7ZST5_9FLAO</name>
<dbReference type="InterPro" id="IPR001322">
    <property type="entry name" value="Lamin_tail_dom"/>
</dbReference>
<dbReference type="Pfam" id="PF18962">
    <property type="entry name" value="Por_Secre_tail"/>
    <property type="match status" value="1"/>
</dbReference>
<keyword evidence="3" id="KW-0106">Calcium</keyword>
<dbReference type="SUPFAM" id="SSF141072">
    <property type="entry name" value="CalX-like"/>
    <property type="match status" value="2"/>
</dbReference>
<gene>
    <name evidence="5" type="ORF">QMA06_04845</name>
</gene>
<dbReference type="Pfam" id="PF03160">
    <property type="entry name" value="Calx-beta"/>
    <property type="match status" value="2"/>
</dbReference>
<evidence type="ECO:0000313" key="6">
    <source>
        <dbReference type="Proteomes" id="UP001231197"/>
    </source>
</evidence>
<dbReference type="InterPro" id="IPR013783">
    <property type="entry name" value="Ig-like_fold"/>
</dbReference>
<evidence type="ECO:0000259" key="4">
    <source>
        <dbReference type="PROSITE" id="PS51841"/>
    </source>
</evidence>
<dbReference type="Gene3D" id="2.60.40.2030">
    <property type="match status" value="2"/>
</dbReference>
<evidence type="ECO:0000256" key="1">
    <source>
        <dbReference type="ARBA" id="ARBA00022729"/>
    </source>
</evidence>
<evidence type="ECO:0000256" key="3">
    <source>
        <dbReference type="ARBA" id="ARBA00022837"/>
    </source>
</evidence>
<evidence type="ECO:0000313" key="5">
    <source>
        <dbReference type="EMBL" id="MDN3492037.1"/>
    </source>
</evidence>
<dbReference type="InterPro" id="IPR003644">
    <property type="entry name" value="Calx_beta"/>
</dbReference>
<protein>
    <submittedName>
        <fullName evidence="5">Lamin tail domain-containing protein</fullName>
    </submittedName>
</protein>